<evidence type="ECO:0000313" key="11">
    <source>
        <dbReference type="EMBL" id="CAK9196503.1"/>
    </source>
</evidence>
<keyword evidence="4 10" id="KW-0028">Amino-acid biosynthesis</keyword>
<keyword evidence="12" id="KW-1185">Reference proteome</keyword>
<dbReference type="SUPFAM" id="SSF56752">
    <property type="entry name" value="D-aminoacid aminotransferase-like PLP-dependent enzymes"/>
    <property type="match status" value="1"/>
</dbReference>
<dbReference type="Pfam" id="PF01063">
    <property type="entry name" value="Aminotran_4"/>
    <property type="match status" value="1"/>
</dbReference>
<keyword evidence="7 10" id="KW-0100">Branched-chain amino acid biosynthesis</keyword>
<dbReference type="PANTHER" id="PTHR11825">
    <property type="entry name" value="SUBGROUP IIII AMINOTRANSFERASE"/>
    <property type="match status" value="1"/>
</dbReference>
<dbReference type="InterPro" id="IPR043132">
    <property type="entry name" value="BCAT-like_C"/>
</dbReference>
<comment type="cofactor">
    <cofactor evidence="1 9">
        <name>pyridoxal 5'-phosphate</name>
        <dbReference type="ChEBI" id="CHEBI:597326"/>
    </cofactor>
</comment>
<keyword evidence="3 10" id="KW-0032">Aminotransferase</keyword>
<dbReference type="Gene3D" id="3.20.10.10">
    <property type="entry name" value="D-amino Acid Aminotransferase, subunit A, domain 2"/>
    <property type="match status" value="1"/>
</dbReference>
<comment type="catalytic activity">
    <reaction evidence="10">
        <text>L-leucine + 2-oxoglutarate = 4-methyl-2-oxopentanoate + L-glutamate</text>
        <dbReference type="Rhea" id="RHEA:18321"/>
        <dbReference type="ChEBI" id="CHEBI:16810"/>
        <dbReference type="ChEBI" id="CHEBI:17865"/>
        <dbReference type="ChEBI" id="CHEBI:29985"/>
        <dbReference type="ChEBI" id="CHEBI:57427"/>
        <dbReference type="EC" id="2.6.1.42"/>
    </reaction>
</comment>
<dbReference type="NCBIfam" id="TIGR01123">
    <property type="entry name" value="ilvE_II"/>
    <property type="match status" value="1"/>
</dbReference>
<comment type="catalytic activity">
    <reaction evidence="10">
        <text>L-isoleucine + 2-oxoglutarate = (S)-3-methyl-2-oxopentanoate + L-glutamate</text>
        <dbReference type="Rhea" id="RHEA:24801"/>
        <dbReference type="ChEBI" id="CHEBI:16810"/>
        <dbReference type="ChEBI" id="CHEBI:29985"/>
        <dbReference type="ChEBI" id="CHEBI:35146"/>
        <dbReference type="ChEBI" id="CHEBI:58045"/>
        <dbReference type="EC" id="2.6.1.42"/>
    </reaction>
</comment>
<dbReference type="CDD" id="cd01557">
    <property type="entry name" value="BCAT_beta_family"/>
    <property type="match status" value="1"/>
</dbReference>
<accession>A0ABP0TH31</accession>
<dbReference type="InterPro" id="IPR005786">
    <property type="entry name" value="B_amino_transII"/>
</dbReference>
<keyword evidence="6 9" id="KW-0663">Pyridoxal phosphate</keyword>
<evidence type="ECO:0000256" key="3">
    <source>
        <dbReference type="ARBA" id="ARBA00022576"/>
    </source>
</evidence>
<dbReference type="Gene3D" id="3.30.470.10">
    <property type="match status" value="1"/>
</dbReference>
<evidence type="ECO:0000256" key="2">
    <source>
        <dbReference type="ARBA" id="ARBA00009320"/>
    </source>
</evidence>
<evidence type="ECO:0000313" key="12">
    <source>
        <dbReference type="Proteomes" id="UP001497512"/>
    </source>
</evidence>
<organism evidence="11 12">
    <name type="scientific">Sphagnum troendelagicum</name>
    <dbReference type="NCBI Taxonomy" id="128251"/>
    <lineage>
        <taxon>Eukaryota</taxon>
        <taxon>Viridiplantae</taxon>
        <taxon>Streptophyta</taxon>
        <taxon>Embryophyta</taxon>
        <taxon>Bryophyta</taxon>
        <taxon>Sphagnophytina</taxon>
        <taxon>Sphagnopsida</taxon>
        <taxon>Sphagnales</taxon>
        <taxon>Sphagnaceae</taxon>
        <taxon>Sphagnum</taxon>
    </lineage>
</organism>
<dbReference type="EMBL" id="OZ019903">
    <property type="protein sequence ID" value="CAK9196503.1"/>
    <property type="molecule type" value="Genomic_DNA"/>
</dbReference>
<dbReference type="InterPro" id="IPR018300">
    <property type="entry name" value="Aminotrans_IV_CS"/>
</dbReference>
<dbReference type="Proteomes" id="UP001497512">
    <property type="component" value="Chromosome 11"/>
</dbReference>
<dbReference type="EC" id="2.6.1.42" evidence="10"/>
<evidence type="ECO:0000256" key="10">
    <source>
        <dbReference type="RuleBase" id="RU004517"/>
    </source>
</evidence>
<dbReference type="PANTHER" id="PTHR11825:SF44">
    <property type="entry name" value="BRANCHED-CHAIN-AMINO-ACID AMINOTRANSFERASE"/>
    <property type="match status" value="1"/>
</dbReference>
<evidence type="ECO:0000256" key="4">
    <source>
        <dbReference type="ARBA" id="ARBA00022605"/>
    </source>
</evidence>
<sequence length="494" mass="54459">MLHRSARKLLARTHVLQCTFWSHEPLLNPVDSSAAAARVVSTLTSKTLDRDHSSNSDNVGYHWPITPRKGTSWRQQSYSTGFQKVGALQQGMAEMVSHVIPMPSDIRYADLIVKRSDHLQAKPSLDPLGLKFGALYTDHMLQVSWKEGSGWTAPSIDPVAPMTLHPCAQVLHYGSCCFEGMKAYKDKDQHLRLFRPDMNMDRLSRSAACLTLPEFDKVELLECIKELVRVERDWVPAKEGFSLYIRPTIIGTHPFLGLSPTREAMLFVVLSPVGPYFPGGLNPIKLFVETEVVRAYPGGVGDKKVGGNYAPTMLPQLRSTQRGCSQALYVLQDGHPGGGIVGESGAMNIFFLFQQEGTMELVTPPLNGLILPGVTRDTILTIARDFGNMKVSERQLRFGEIEDAAKTGRLLEVFGTGTACAVQPVTGLLKNDNTEITIPFDSEAAAHWLAKLPGMALAQPGTDEPFSLCGRLTRILLDYQYGKVESPWSVPIDP</sequence>
<dbReference type="InterPro" id="IPR043131">
    <property type="entry name" value="BCAT-like_N"/>
</dbReference>
<gene>
    <name evidence="11" type="ORF">CSSPTR1EN2_LOCUS3506</name>
</gene>
<evidence type="ECO:0000256" key="8">
    <source>
        <dbReference type="RuleBase" id="RU004106"/>
    </source>
</evidence>
<evidence type="ECO:0000256" key="7">
    <source>
        <dbReference type="ARBA" id="ARBA00023304"/>
    </source>
</evidence>
<dbReference type="NCBIfam" id="NF009897">
    <property type="entry name" value="PRK13357.1"/>
    <property type="match status" value="1"/>
</dbReference>
<evidence type="ECO:0000256" key="5">
    <source>
        <dbReference type="ARBA" id="ARBA00022679"/>
    </source>
</evidence>
<comment type="catalytic activity">
    <reaction evidence="10">
        <text>L-valine + 2-oxoglutarate = 3-methyl-2-oxobutanoate + L-glutamate</text>
        <dbReference type="Rhea" id="RHEA:24813"/>
        <dbReference type="ChEBI" id="CHEBI:11851"/>
        <dbReference type="ChEBI" id="CHEBI:16810"/>
        <dbReference type="ChEBI" id="CHEBI:29985"/>
        <dbReference type="ChEBI" id="CHEBI:57762"/>
        <dbReference type="EC" id="2.6.1.42"/>
    </reaction>
</comment>
<dbReference type="InterPro" id="IPR033939">
    <property type="entry name" value="BCAT_family"/>
</dbReference>
<comment type="similarity">
    <text evidence="2 8">Belongs to the class-IV pyridoxal-phosphate-dependent aminotransferase family.</text>
</comment>
<evidence type="ECO:0000256" key="1">
    <source>
        <dbReference type="ARBA" id="ARBA00001933"/>
    </source>
</evidence>
<keyword evidence="5 10" id="KW-0808">Transferase</keyword>
<evidence type="ECO:0000256" key="6">
    <source>
        <dbReference type="ARBA" id="ARBA00022898"/>
    </source>
</evidence>
<dbReference type="PROSITE" id="PS00770">
    <property type="entry name" value="AA_TRANSFER_CLASS_4"/>
    <property type="match status" value="1"/>
</dbReference>
<name>A0ABP0TH31_9BRYO</name>
<dbReference type="InterPro" id="IPR001544">
    <property type="entry name" value="Aminotrans_IV"/>
</dbReference>
<dbReference type="InterPro" id="IPR036038">
    <property type="entry name" value="Aminotransferase-like"/>
</dbReference>
<protein>
    <recommendedName>
        <fullName evidence="10">Branched-chain-amino-acid aminotransferase</fullName>
        <ecNumber evidence="10">2.6.1.42</ecNumber>
    </recommendedName>
</protein>
<proteinExistence type="inferred from homology"/>
<evidence type="ECO:0000256" key="9">
    <source>
        <dbReference type="RuleBase" id="RU004516"/>
    </source>
</evidence>
<reference evidence="11" key="1">
    <citation type="submission" date="2024-02" db="EMBL/GenBank/DDBJ databases">
        <authorList>
            <consortium name="ELIXIR-Norway"/>
            <consortium name="Elixir Norway"/>
        </authorList>
    </citation>
    <scope>NUCLEOTIDE SEQUENCE</scope>
</reference>